<keyword evidence="1" id="KW-0732">Signal</keyword>
<comment type="caution">
    <text evidence="2">The sequence shown here is derived from an EMBL/GenBank/DDBJ whole genome shotgun (WGS) entry which is preliminary data.</text>
</comment>
<evidence type="ECO:0000313" key="3">
    <source>
        <dbReference type="Proteomes" id="UP000708347"/>
    </source>
</evidence>
<feature type="signal peptide" evidence="1">
    <location>
        <begin position="1"/>
        <end position="28"/>
    </location>
</feature>
<keyword evidence="3" id="KW-1185">Reference proteome</keyword>
<sequence>MSKKSAAILLSVAALSAIPAVIAPTAQADICGDVGGRHVNVGGCTPGIAGDAVDAAVAGDWVRYGFPESYAYLLVPSFPGEAPCISPTGLQYYTPGSEPCYAP</sequence>
<proteinExistence type="predicted"/>
<gene>
    <name evidence="2" type="ORF">FEG63_13725</name>
</gene>
<dbReference type="EMBL" id="VBSB01000008">
    <property type="protein sequence ID" value="NTY60605.1"/>
    <property type="molecule type" value="Genomic_DNA"/>
</dbReference>
<accession>A0ABX2JYQ7</accession>
<feature type="chain" id="PRO_5045422109" description="Integrase" evidence="1">
    <location>
        <begin position="29"/>
        <end position="103"/>
    </location>
</feature>
<organism evidence="2 3">
    <name type="scientific">Mycolicibacterium sphagni</name>
    <dbReference type="NCBI Taxonomy" id="1786"/>
    <lineage>
        <taxon>Bacteria</taxon>
        <taxon>Bacillati</taxon>
        <taxon>Actinomycetota</taxon>
        <taxon>Actinomycetes</taxon>
        <taxon>Mycobacteriales</taxon>
        <taxon>Mycobacteriaceae</taxon>
        <taxon>Mycolicibacterium</taxon>
    </lineage>
</organism>
<evidence type="ECO:0000313" key="2">
    <source>
        <dbReference type="EMBL" id="NTY60605.1"/>
    </source>
</evidence>
<name>A0ABX2JYQ7_9MYCO</name>
<evidence type="ECO:0008006" key="4">
    <source>
        <dbReference type="Google" id="ProtNLM"/>
    </source>
</evidence>
<dbReference type="Proteomes" id="UP000708347">
    <property type="component" value="Unassembled WGS sequence"/>
</dbReference>
<dbReference type="RefSeq" id="WP_108054560.1">
    <property type="nucleotide sequence ID" value="NZ_VBSB01000008.1"/>
</dbReference>
<reference evidence="2 3" key="1">
    <citation type="submission" date="2019-05" db="EMBL/GenBank/DDBJ databases">
        <title>Mycolicibacterium sphagni ENV482 genome assembly.</title>
        <authorList>
            <person name="Chen W."/>
            <person name="Faulkner N.W."/>
            <person name="Hyman M.R."/>
        </authorList>
    </citation>
    <scope>NUCLEOTIDE SEQUENCE [LARGE SCALE GENOMIC DNA]</scope>
    <source>
        <strain evidence="2 3">ENV482</strain>
    </source>
</reference>
<evidence type="ECO:0000256" key="1">
    <source>
        <dbReference type="SAM" id="SignalP"/>
    </source>
</evidence>
<protein>
    <recommendedName>
        <fullName evidence="4">Integrase</fullName>
    </recommendedName>
</protein>